<evidence type="ECO:0000313" key="2">
    <source>
        <dbReference type="EMBL" id="CAG5068054.1"/>
    </source>
</evidence>
<evidence type="ECO:0000256" key="1">
    <source>
        <dbReference type="SAM" id="Coils"/>
    </source>
</evidence>
<dbReference type="EMBL" id="CAJRAU010000001">
    <property type="protein sequence ID" value="CAG5068054.1"/>
    <property type="molecule type" value="Genomic_DNA"/>
</dbReference>
<organism evidence="2 3">
    <name type="scientific">Dyadobacter linearis</name>
    <dbReference type="NCBI Taxonomy" id="2823330"/>
    <lineage>
        <taxon>Bacteria</taxon>
        <taxon>Pseudomonadati</taxon>
        <taxon>Bacteroidota</taxon>
        <taxon>Cytophagia</taxon>
        <taxon>Cytophagales</taxon>
        <taxon>Spirosomataceae</taxon>
        <taxon>Dyadobacter</taxon>
    </lineage>
</organism>
<comment type="caution">
    <text evidence="2">The sequence shown here is derived from an EMBL/GenBank/DDBJ whole genome shotgun (WGS) entry which is preliminary data.</text>
</comment>
<feature type="coiled-coil region" evidence="1">
    <location>
        <begin position="8"/>
        <end position="35"/>
    </location>
</feature>
<sequence length="103" mass="12676">MLSELDLRQEIVKLLREHQAQISNYDKEAAERKQRLLYRHFRKLESIEEEGSFLSKALQIRRQHLQMQRYKLRIQRKRTELIFKQAIELNALKMRWREAQIKG</sequence>
<reference evidence="2 3" key="1">
    <citation type="submission" date="2021-04" db="EMBL/GenBank/DDBJ databases">
        <authorList>
            <person name="Rodrigo-Torres L."/>
            <person name="Arahal R. D."/>
            <person name="Lucena T."/>
        </authorList>
    </citation>
    <scope>NUCLEOTIDE SEQUENCE [LARGE SCALE GENOMIC DNA]</scope>
    <source>
        <strain evidence="2 3">CECT 9623</strain>
    </source>
</reference>
<name>A0ABM8UL88_9BACT</name>
<proteinExistence type="predicted"/>
<keyword evidence="1" id="KW-0175">Coiled coil</keyword>
<protein>
    <submittedName>
        <fullName evidence="2">Uncharacterized protein</fullName>
    </submittedName>
</protein>
<evidence type="ECO:0000313" key="3">
    <source>
        <dbReference type="Proteomes" id="UP000679725"/>
    </source>
</evidence>
<dbReference type="Proteomes" id="UP000679725">
    <property type="component" value="Unassembled WGS sequence"/>
</dbReference>
<accession>A0ABM8UL88</accession>
<dbReference type="RefSeq" id="WP_215232174.1">
    <property type="nucleotide sequence ID" value="NZ_CAJRAU010000001.1"/>
</dbReference>
<gene>
    <name evidence="2" type="ORF">DYBT9623_00782</name>
</gene>
<keyword evidence="3" id="KW-1185">Reference proteome</keyword>